<dbReference type="SUPFAM" id="SSF51735">
    <property type="entry name" value="NAD(P)-binding Rossmann-fold domains"/>
    <property type="match status" value="1"/>
</dbReference>
<dbReference type="SUPFAM" id="SSF52210">
    <property type="entry name" value="Succinyl-CoA synthetase domains"/>
    <property type="match status" value="2"/>
</dbReference>
<dbReference type="Gene3D" id="3.40.50.720">
    <property type="entry name" value="NAD(P)-binding Rossmann-like Domain"/>
    <property type="match status" value="1"/>
</dbReference>
<accession>A0ABP8RV85</accession>
<dbReference type="Pfam" id="PF13549">
    <property type="entry name" value="ATP-grasp_5"/>
    <property type="match status" value="1"/>
</dbReference>
<feature type="domain" description="CoA-binding" evidence="1">
    <location>
        <begin position="16"/>
        <end position="111"/>
    </location>
</feature>
<dbReference type="InterPro" id="IPR036291">
    <property type="entry name" value="NAD(P)-bd_dom_sf"/>
</dbReference>
<evidence type="ECO:0000313" key="3">
    <source>
        <dbReference type="Proteomes" id="UP001501598"/>
    </source>
</evidence>
<dbReference type="Gene3D" id="3.30.470.20">
    <property type="entry name" value="ATP-grasp fold, B domain"/>
    <property type="match status" value="1"/>
</dbReference>
<dbReference type="EMBL" id="BAABGT010000040">
    <property type="protein sequence ID" value="GAA4548632.1"/>
    <property type="molecule type" value="Genomic_DNA"/>
</dbReference>
<dbReference type="SUPFAM" id="SSF56059">
    <property type="entry name" value="Glutathione synthetase ATP-binding domain-like"/>
    <property type="match status" value="1"/>
</dbReference>
<dbReference type="RefSeq" id="WP_345419277.1">
    <property type="nucleotide sequence ID" value="NZ_BAABGT010000040.1"/>
</dbReference>
<dbReference type="Pfam" id="PF13607">
    <property type="entry name" value="Succ_CoA_lig"/>
    <property type="match status" value="1"/>
</dbReference>
<proteinExistence type="predicted"/>
<name>A0ABP8RV85_9PSEU</name>
<sequence length="705" mass="72533">MSLQSASSEEIPLARLFAPRSVALVGVSGDPAKAMSRPLRYLAERGYTGKIHPVNPRYREILGIPCHPTLAEVPGPVDLVLSFVPAAATAEVVEAAAKAGAVAVVVFASGFGETGPEGAQLQEQLRDVAARHGIRVVGPNCQGLMYAPSHLFATFTGAVDRELPPASGIAYVGQSGAVGGSVLDLAAELGVGLTAWVSTGNQVDLDLVEIARTLVMDEAVRVVMLYAEGIGDGARFTALCREARDRGVRIVLLRTGRSESGKRAAASHTGSMLGDDAALSLVCHEEGVLQVDDVDELLVGAIVAANPPAGGRAAIVTTSGGAGGLAADQCDLAGLTVPELSAAVRERLAPLIPSFGAVANPVDVTAEILSPKARERSLGEVCRILADAEIDFIQVVLTMVTGDAAAALARDLVRTLPDLPVPVYLTWLAGNDLTLQGRALLHEAGVPAFASVSSVTRAVGRLLAPVRERRSSTAESDDELMSLVRTTASGSAGDVLLDRLGVDHPRSAVATTATEAAVVAAAGGSFALKIHSPSLLHKSDVGGVELGVDAADVPAAFERLQARGAELDLPDLRGILVQEMIPSGTELILALTSGGDGFPSILTVGVGGVTTELYRDLASATAPVDEAEAEDLLRRLRGWPLLDGFRGSPRADVAAATRAIAAFSRLGAVTAGHRLEVEVNPLVVGVEGAGAKAADILVTTDMDGE</sequence>
<dbReference type="GO" id="GO:0016874">
    <property type="term" value="F:ligase activity"/>
    <property type="evidence" value="ECO:0007669"/>
    <property type="project" value="UniProtKB-KW"/>
</dbReference>
<organism evidence="2 3">
    <name type="scientific">Pseudonocardia xishanensis</name>
    <dbReference type="NCBI Taxonomy" id="630995"/>
    <lineage>
        <taxon>Bacteria</taxon>
        <taxon>Bacillati</taxon>
        <taxon>Actinomycetota</taxon>
        <taxon>Actinomycetes</taxon>
        <taxon>Pseudonocardiales</taxon>
        <taxon>Pseudonocardiaceae</taxon>
        <taxon>Pseudonocardia</taxon>
    </lineage>
</organism>
<gene>
    <name evidence="2" type="ORF">GCM10023175_35350</name>
</gene>
<dbReference type="Gene3D" id="3.40.50.261">
    <property type="entry name" value="Succinyl-CoA synthetase domains"/>
    <property type="match status" value="2"/>
</dbReference>
<keyword evidence="2" id="KW-0436">Ligase</keyword>
<evidence type="ECO:0000259" key="1">
    <source>
        <dbReference type="SMART" id="SM00881"/>
    </source>
</evidence>
<dbReference type="InterPro" id="IPR032875">
    <property type="entry name" value="Succ_CoA_lig_flav_dom"/>
</dbReference>
<keyword evidence="3" id="KW-1185">Reference proteome</keyword>
<dbReference type="Proteomes" id="UP001501598">
    <property type="component" value="Unassembled WGS sequence"/>
</dbReference>
<dbReference type="PANTHER" id="PTHR42793:SF4">
    <property type="entry name" value="BLL6376 PROTEIN"/>
    <property type="match status" value="1"/>
</dbReference>
<dbReference type="PANTHER" id="PTHR42793">
    <property type="entry name" value="COA BINDING DOMAIN CONTAINING PROTEIN"/>
    <property type="match status" value="1"/>
</dbReference>
<comment type="caution">
    <text evidence="2">The sequence shown here is derived from an EMBL/GenBank/DDBJ whole genome shotgun (WGS) entry which is preliminary data.</text>
</comment>
<dbReference type="SMART" id="SM00881">
    <property type="entry name" value="CoA_binding"/>
    <property type="match status" value="1"/>
</dbReference>
<dbReference type="InterPro" id="IPR003781">
    <property type="entry name" value="CoA-bd"/>
</dbReference>
<reference evidence="3" key="1">
    <citation type="journal article" date="2019" name="Int. J. Syst. Evol. Microbiol.">
        <title>The Global Catalogue of Microorganisms (GCM) 10K type strain sequencing project: providing services to taxonomists for standard genome sequencing and annotation.</title>
        <authorList>
            <consortium name="The Broad Institute Genomics Platform"/>
            <consortium name="The Broad Institute Genome Sequencing Center for Infectious Disease"/>
            <person name="Wu L."/>
            <person name="Ma J."/>
        </authorList>
    </citation>
    <scope>NUCLEOTIDE SEQUENCE [LARGE SCALE GENOMIC DNA]</scope>
    <source>
        <strain evidence="3">JCM 17906</strain>
    </source>
</reference>
<evidence type="ECO:0000313" key="2">
    <source>
        <dbReference type="EMBL" id="GAA4548632.1"/>
    </source>
</evidence>
<dbReference type="Pfam" id="PF19045">
    <property type="entry name" value="Ligase_CoA_2"/>
    <property type="match status" value="1"/>
</dbReference>
<dbReference type="Gene3D" id="3.30.1490.20">
    <property type="entry name" value="ATP-grasp fold, A domain"/>
    <property type="match status" value="1"/>
</dbReference>
<protein>
    <submittedName>
        <fullName evidence="2">Acetate--CoA ligase family protein</fullName>
    </submittedName>
</protein>
<dbReference type="Pfam" id="PF13380">
    <property type="entry name" value="CoA_binding_2"/>
    <property type="match status" value="1"/>
</dbReference>
<dbReference type="InterPro" id="IPR043938">
    <property type="entry name" value="Ligase_CoA_dom"/>
</dbReference>
<dbReference type="InterPro" id="IPR016102">
    <property type="entry name" value="Succinyl-CoA_synth-like"/>
</dbReference>
<dbReference type="InterPro" id="IPR013815">
    <property type="entry name" value="ATP_grasp_subdomain_1"/>
</dbReference>